<proteinExistence type="predicted"/>
<dbReference type="WBParaSite" id="maker-PairedContig_1782-snap-gene-0.11-mRNA-1">
    <property type="protein sequence ID" value="maker-PairedContig_1782-snap-gene-0.11-mRNA-1"/>
    <property type="gene ID" value="maker-PairedContig_1782-snap-gene-0.11"/>
</dbReference>
<name>A0A1I8EEW2_WUCBA</name>
<evidence type="ECO:0000313" key="1">
    <source>
        <dbReference type="WBParaSite" id="maker-PairedContig_1782-snap-gene-0.11-mRNA-1"/>
    </source>
</evidence>
<sequence length="64" mass="7222">MVMLVIIAIMNDHDGCVISFEYNVALLTHIIRVVIQKKKKRIVSSHPINHHLLLVLCADRASSC</sequence>
<reference evidence="1" key="1">
    <citation type="submission" date="2016-11" db="UniProtKB">
        <authorList>
            <consortium name="WormBaseParasite"/>
        </authorList>
    </citation>
    <scope>IDENTIFICATION</scope>
    <source>
        <strain evidence="1">pt0022</strain>
    </source>
</reference>
<accession>A0A1I8EEW2</accession>
<organism evidence="1">
    <name type="scientific">Wuchereria bancrofti</name>
    <dbReference type="NCBI Taxonomy" id="6293"/>
    <lineage>
        <taxon>Eukaryota</taxon>
        <taxon>Metazoa</taxon>
        <taxon>Ecdysozoa</taxon>
        <taxon>Nematoda</taxon>
        <taxon>Chromadorea</taxon>
        <taxon>Rhabditida</taxon>
        <taxon>Spirurina</taxon>
        <taxon>Spiruromorpha</taxon>
        <taxon>Filarioidea</taxon>
        <taxon>Onchocercidae</taxon>
        <taxon>Wuchereria</taxon>
    </lineage>
</organism>
<protein>
    <submittedName>
        <fullName evidence="1">Uncharacterized protein</fullName>
    </submittedName>
</protein>
<dbReference type="AlphaFoldDB" id="A0A1I8EEW2"/>